<dbReference type="CDD" id="cd05289">
    <property type="entry name" value="MDR_like_2"/>
    <property type="match status" value="1"/>
</dbReference>
<gene>
    <name evidence="7" type="ORF">SAMN04487991_0226</name>
</gene>
<dbReference type="Pfam" id="PF08240">
    <property type="entry name" value="ADH_N"/>
    <property type="match status" value="1"/>
</dbReference>
<dbReference type="SUPFAM" id="SSF51735">
    <property type="entry name" value="NAD(P)-binding Rossmann-fold domains"/>
    <property type="match status" value="1"/>
</dbReference>
<dbReference type="OrthoDB" id="9805883at2"/>
<reference evidence="8" key="1">
    <citation type="submission" date="2016-10" db="EMBL/GenBank/DDBJ databases">
        <authorList>
            <person name="Varghese N."/>
            <person name="Submissions S."/>
        </authorList>
    </citation>
    <scope>NUCLEOTIDE SEQUENCE [LARGE SCALE GENOMIC DNA]</scope>
    <source>
        <strain evidence="8">DSM 26471</strain>
    </source>
</reference>
<evidence type="ECO:0000256" key="2">
    <source>
        <dbReference type="ARBA" id="ARBA00011881"/>
    </source>
</evidence>
<sequence>MKRITQSTTGPADVLTLEDVTLPAPGPGELHIRVHAAGINPVDLMVRNGDVPLLGEPPFTIGWDLAGTVLAVGPEVSGFTPGDRVFGMPTFPAPANAYAEEALAAAHELAKTPEALSDAEAGALPLAGLTAWQGLVTHGGLKAGEKVLIHAGAGGVGHLAVQIAKALGAEVWTTVSAAKAEIARDLGADHVIDYKTEDFTDFGPFDLIFDHAGGDQADRGVTALAPSGRLITLLPLSEGAEARAATEGKSVARIMVAPSAADLTELAGLAERGALRPIVAGSFPLAQAPAAHEALMQRPAGKIVLLP</sequence>
<dbReference type="SUPFAM" id="SSF50129">
    <property type="entry name" value="GroES-like"/>
    <property type="match status" value="1"/>
</dbReference>
<dbReference type="InterPro" id="IPR013154">
    <property type="entry name" value="ADH-like_N"/>
</dbReference>
<comment type="subcellular location">
    <subcellularLocation>
        <location evidence="1">Cytoplasm</location>
    </subcellularLocation>
</comment>
<comment type="subunit">
    <text evidence="2">Homotetramer.</text>
</comment>
<dbReference type="EMBL" id="FORH01000001">
    <property type="protein sequence ID" value="SFI54839.1"/>
    <property type="molecule type" value="Genomic_DNA"/>
</dbReference>
<dbReference type="PANTHER" id="PTHR44154:SF1">
    <property type="entry name" value="QUINONE OXIDOREDUCTASE"/>
    <property type="match status" value="1"/>
</dbReference>
<dbReference type="SMART" id="SM00829">
    <property type="entry name" value="PKS_ER"/>
    <property type="match status" value="1"/>
</dbReference>
<dbReference type="InterPro" id="IPR051603">
    <property type="entry name" value="Zinc-ADH_QOR/CCCR"/>
</dbReference>
<dbReference type="RefSeq" id="WP_090055901.1">
    <property type="nucleotide sequence ID" value="NZ_FORH01000001.1"/>
</dbReference>
<keyword evidence="4" id="KW-0521">NADP</keyword>
<dbReference type="Proteomes" id="UP000199630">
    <property type="component" value="Unassembled WGS sequence"/>
</dbReference>
<evidence type="ECO:0000313" key="8">
    <source>
        <dbReference type="Proteomes" id="UP000199630"/>
    </source>
</evidence>
<feature type="domain" description="Enoyl reductase (ER)" evidence="6">
    <location>
        <begin position="10"/>
        <end position="305"/>
    </location>
</feature>
<dbReference type="STRING" id="588602.SAMN04487991_0226"/>
<keyword evidence="3" id="KW-0963">Cytoplasm</keyword>
<dbReference type="GO" id="GO:0005737">
    <property type="term" value="C:cytoplasm"/>
    <property type="evidence" value="ECO:0007669"/>
    <property type="project" value="UniProtKB-SubCell"/>
</dbReference>
<dbReference type="InterPro" id="IPR002364">
    <property type="entry name" value="Quin_OxRdtase/zeta-crystal_CS"/>
</dbReference>
<proteinExistence type="predicted"/>
<evidence type="ECO:0000256" key="4">
    <source>
        <dbReference type="ARBA" id="ARBA00022857"/>
    </source>
</evidence>
<evidence type="ECO:0000256" key="3">
    <source>
        <dbReference type="ARBA" id="ARBA00022490"/>
    </source>
</evidence>
<dbReference type="AlphaFoldDB" id="A0A1I3J3T7"/>
<dbReference type="InterPro" id="IPR020843">
    <property type="entry name" value="ER"/>
</dbReference>
<dbReference type="InterPro" id="IPR036291">
    <property type="entry name" value="NAD(P)-bd_dom_sf"/>
</dbReference>
<dbReference type="InterPro" id="IPR011032">
    <property type="entry name" value="GroES-like_sf"/>
</dbReference>
<keyword evidence="8" id="KW-1185">Reference proteome</keyword>
<evidence type="ECO:0000259" key="6">
    <source>
        <dbReference type="SMART" id="SM00829"/>
    </source>
</evidence>
<dbReference type="PROSITE" id="PS01162">
    <property type="entry name" value="QOR_ZETA_CRYSTAL"/>
    <property type="match status" value="1"/>
</dbReference>
<dbReference type="GO" id="GO:0003723">
    <property type="term" value="F:RNA binding"/>
    <property type="evidence" value="ECO:0007669"/>
    <property type="project" value="UniProtKB-KW"/>
</dbReference>
<name>A0A1I3J3T7_9RHOB</name>
<evidence type="ECO:0000256" key="1">
    <source>
        <dbReference type="ARBA" id="ARBA00004496"/>
    </source>
</evidence>
<protein>
    <submittedName>
        <fullName evidence="7">NADPH:quinone reductase</fullName>
    </submittedName>
</protein>
<dbReference type="GO" id="GO:0008270">
    <property type="term" value="F:zinc ion binding"/>
    <property type="evidence" value="ECO:0007669"/>
    <property type="project" value="InterPro"/>
</dbReference>
<evidence type="ECO:0000256" key="5">
    <source>
        <dbReference type="ARBA" id="ARBA00022884"/>
    </source>
</evidence>
<dbReference type="GO" id="GO:0016491">
    <property type="term" value="F:oxidoreductase activity"/>
    <property type="evidence" value="ECO:0007669"/>
    <property type="project" value="InterPro"/>
</dbReference>
<keyword evidence="5" id="KW-0694">RNA-binding</keyword>
<accession>A0A1I3J3T7</accession>
<evidence type="ECO:0000313" key="7">
    <source>
        <dbReference type="EMBL" id="SFI54839.1"/>
    </source>
</evidence>
<organism evidence="7 8">
    <name type="scientific">Celeribacter neptunius</name>
    <dbReference type="NCBI Taxonomy" id="588602"/>
    <lineage>
        <taxon>Bacteria</taxon>
        <taxon>Pseudomonadati</taxon>
        <taxon>Pseudomonadota</taxon>
        <taxon>Alphaproteobacteria</taxon>
        <taxon>Rhodobacterales</taxon>
        <taxon>Roseobacteraceae</taxon>
        <taxon>Celeribacter</taxon>
    </lineage>
</organism>
<dbReference type="Gene3D" id="3.40.50.720">
    <property type="entry name" value="NAD(P)-binding Rossmann-like Domain"/>
    <property type="match status" value="1"/>
</dbReference>
<dbReference type="Pfam" id="PF13602">
    <property type="entry name" value="ADH_zinc_N_2"/>
    <property type="match status" value="1"/>
</dbReference>
<dbReference type="Gene3D" id="3.90.180.10">
    <property type="entry name" value="Medium-chain alcohol dehydrogenases, catalytic domain"/>
    <property type="match status" value="1"/>
</dbReference>
<dbReference type="PANTHER" id="PTHR44154">
    <property type="entry name" value="QUINONE OXIDOREDUCTASE"/>
    <property type="match status" value="1"/>
</dbReference>